<dbReference type="AlphaFoldDB" id="A0A3P6CI52"/>
<evidence type="ECO:0000313" key="2">
    <source>
        <dbReference type="EMBL" id="VDD18377.1"/>
    </source>
</evidence>
<evidence type="ECO:0000313" key="1">
    <source>
        <dbReference type="EMBL" id="CAG7910620.1"/>
    </source>
</evidence>
<dbReference type="EMBL" id="LS974626">
    <property type="protein sequence ID" value="CAG7910620.1"/>
    <property type="molecule type" value="Genomic_DNA"/>
</dbReference>
<protein>
    <submittedName>
        <fullName evidence="1">Uncharacterized protein</fullName>
    </submittedName>
</protein>
<accession>A0A3P6CI52</accession>
<dbReference type="Gramene" id="A10p18660.2_BraZ1">
    <property type="protein sequence ID" value="A10p18660.2_BraZ1.CDS"/>
    <property type="gene ID" value="A10g18660.2_BraZ1"/>
</dbReference>
<dbReference type="EMBL" id="LR031577">
    <property type="protein sequence ID" value="VDD18377.1"/>
    <property type="molecule type" value="Genomic_DNA"/>
</dbReference>
<dbReference type="Proteomes" id="UP000694005">
    <property type="component" value="Chromosome A10"/>
</dbReference>
<name>A0A3P6CI52_BRACM</name>
<gene>
    <name evidence="2" type="ORF">BRAA10T43858Z</name>
    <name evidence="1" type="ORF">BRAPAZ1V2_A10P18660.2</name>
</gene>
<reference evidence="2" key="1">
    <citation type="submission" date="2018-11" db="EMBL/GenBank/DDBJ databases">
        <authorList>
            <consortium name="Genoscope - CEA"/>
            <person name="William W."/>
        </authorList>
    </citation>
    <scope>NUCLEOTIDE SEQUENCE</scope>
</reference>
<proteinExistence type="predicted"/>
<organism evidence="2">
    <name type="scientific">Brassica campestris</name>
    <name type="common">Field mustard</name>
    <dbReference type="NCBI Taxonomy" id="3711"/>
    <lineage>
        <taxon>Eukaryota</taxon>
        <taxon>Viridiplantae</taxon>
        <taxon>Streptophyta</taxon>
        <taxon>Embryophyta</taxon>
        <taxon>Tracheophyta</taxon>
        <taxon>Spermatophyta</taxon>
        <taxon>Magnoliopsida</taxon>
        <taxon>eudicotyledons</taxon>
        <taxon>Gunneridae</taxon>
        <taxon>Pentapetalae</taxon>
        <taxon>rosids</taxon>
        <taxon>malvids</taxon>
        <taxon>Brassicales</taxon>
        <taxon>Brassicaceae</taxon>
        <taxon>Brassiceae</taxon>
        <taxon>Brassica</taxon>
    </lineage>
</organism>
<sequence length="85" mass="9861">MDGRESNFNLLKFDFVMFKEKKFMDDFEFLLGDDLRGRTTSFTDIHHLPDLGFGVDSSDFCLLDVDFKPISEPTVSQKPSRAEYI</sequence>